<name>A0A8X8YI23_SALSN</name>
<evidence type="ECO:0000313" key="2">
    <source>
        <dbReference type="EMBL" id="KAG6430340.1"/>
    </source>
</evidence>
<accession>A0A8X8YI23</accession>
<organism evidence="2">
    <name type="scientific">Salvia splendens</name>
    <name type="common">Scarlet sage</name>
    <dbReference type="NCBI Taxonomy" id="180675"/>
    <lineage>
        <taxon>Eukaryota</taxon>
        <taxon>Viridiplantae</taxon>
        <taxon>Streptophyta</taxon>
        <taxon>Embryophyta</taxon>
        <taxon>Tracheophyta</taxon>
        <taxon>Spermatophyta</taxon>
        <taxon>Magnoliopsida</taxon>
        <taxon>eudicotyledons</taxon>
        <taxon>Gunneridae</taxon>
        <taxon>Pentapetalae</taxon>
        <taxon>asterids</taxon>
        <taxon>lamiids</taxon>
        <taxon>Lamiales</taxon>
        <taxon>Lamiaceae</taxon>
        <taxon>Nepetoideae</taxon>
        <taxon>Mentheae</taxon>
        <taxon>Salviinae</taxon>
        <taxon>Salvia</taxon>
        <taxon>Salvia subgen. Calosphace</taxon>
        <taxon>core Calosphace</taxon>
    </lineage>
</organism>
<evidence type="ECO:0000313" key="3">
    <source>
        <dbReference type="Proteomes" id="UP000298416"/>
    </source>
</evidence>
<feature type="transmembrane region" description="Helical" evidence="1">
    <location>
        <begin position="116"/>
        <end position="134"/>
    </location>
</feature>
<reference evidence="2" key="1">
    <citation type="submission" date="2018-01" db="EMBL/GenBank/DDBJ databases">
        <authorList>
            <person name="Mao J.F."/>
        </authorList>
    </citation>
    <scope>NUCLEOTIDE SEQUENCE</scope>
    <source>
        <strain evidence="2">Huo1</strain>
        <tissue evidence="2">Leaf</tissue>
    </source>
</reference>
<dbReference type="AlphaFoldDB" id="A0A8X8YI23"/>
<proteinExistence type="predicted"/>
<keyword evidence="1" id="KW-0812">Transmembrane</keyword>
<keyword evidence="3" id="KW-1185">Reference proteome</keyword>
<gene>
    <name evidence="2" type="ORF">SASPL_108405</name>
</gene>
<protein>
    <submittedName>
        <fullName evidence="2">Uncharacterized protein</fullName>
    </submittedName>
</protein>
<evidence type="ECO:0000256" key="1">
    <source>
        <dbReference type="SAM" id="Phobius"/>
    </source>
</evidence>
<comment type="caution">
    <text evidence="2">The sequence shown here is derived from an EMBL/GenBank/DDBJ whole genome shotgun (WGS) entry which is preliminary data.</text>
</comment>
<feature type="transmembrane region" description="Helical" evidence="1">
    <location>
        <begin position="64"/>
        <end position="81"/>
    </location>
</feature>
<sequence>MISKSGKLMLESAYIIASHLRILPDPVDSILREFGAGNGGRNGFWSGSGRGGSDGWRRRRKTRLGLVGILVILGAVGLWWVVGKELALDSDAFFGGLGLVLFGLSVEGWRRGARDWILGFCCCAVLVGLVSTKADFPVWLKNFGSLKKVPKRRKGRVF</sequence>
<keyword evidence="1" id="KW-1133">Transmembrane helix</keyword>
<dbReference type="EMBL" id="PNBA02000003">
    <property type="protein sequence ID" value="KAG6430340.1"/>
    <property type="molecule type" value="Genomic_DNA"/>
</dbReference>
<reference evidence="2" key="2">
    <citation type="submission" date="2020-08" db="EMBL/GenBank/DDBJ databases">
        <title>Plant Genome Project.</title>
        <authorList>
            <person name="Zhang R.-G."/>
        </authorList>
    </citation>
    <scope>NUCLEOTIDE SEQUENCE</scope>
    <source>
        <strain evidence="2">Huo1</strain>
        <tissue evidence="2">Leaf</tissue>
    </source>
</reference>
<keyword evidence="1" id="KW-0472">Membrane</keyword>
<dbReference type="Proteomes" id="UP000298416">
    <property type="component" value="Unassembled WGS sequence"/>
</dbReference>
<feature type="transmembrane region" description="Helical" evidence="1">
    <location>
        <begin position="93"/>
        <end position="109"/>
    </location>
</feature>